<dbReference type="AlphaFoldDB" id="A0AAD7QY80"/>
<evidence type="ECO:0000256" key="1">
    <source>
        <dbReference type="ARBA" id="ARBA00004141"/>
    </source>
</evidence>
<feature type="transmembrane region" description="Helical" evidence="7">
    <location>
        <begin position="221"/>
        <end position="240"/>
    </location>
</feature>
<dbReference type="GO" id="GO:0005886">
    <property type="term" value="C:plasma membrane"/>
    <property type="evidence" value="ECO:0007669"/>
    <property type="project" value="TreeGrafter"/>
</dbReference>
<evidence type="ECO:0000313" key="9">
    <source>
        <dbReference type="EMBL" id="KAJ8103639.1"/>
    </source>
</evidence>
<evidence type="ECO:0000256" key="6">
    <source>
        <dbReference type="SAM" id="MobiDB-lite"/>
    </source>
</evidence>
<keyword evidence="5 7" id="KW-0472">Membrane</keyword>
<dbReference type="InterPro" id="IPR036259">
    <property type="entry name" value="MFS_trans_sf"/>
</dbReference>
<feature type="transmembrane region" description="Helical" evidence="7">
    <location>
        <begin position="532"/>
        <end position="552"/>
    </location>
</feature>
<name>A0AAD7QY80_9ASCO</name>
<dbReference type="PANTHER" id="PTHR23501">
    <property type="entry name" value="MAJOR FACILITATOR SUPERFAMILY"/>
    <property type="match status" value="1"/>
</dbReference>
<comment type="subcellular location">
    <subcellularLocation>
        <location evidence="1">Membrane</location>
        <topology evidence="1">Multi-pass membrane protein</topology>
    </subcellularLocation>
</comment>
<feature type="compositionally biased region" description="Pro residues" evidence="6">
    <location>
        <begin position="1"/>
        <end position="12"/>
    </location>
</feature>
<dbReference type="GO" id="GO:0022857">
    <property type="term" value="F:transmembrane transporter activity"/>
    <property type="evidence" value="ECO:0007669"/>
    <property type="project" value="InterPro"/>
</dbReference>
<organism evidence="9 10">
    <name type="scientific">Lipomyces tetrasporus</name>
    <dbReference type="NCBI Taxonomy" id="54092"/>
    <lineage>
        <taxon>Eukaryota</taxon>
        <taxon>Fungi</taxon>
        <taxon>Dikarya</taxon>
        <taxon>Ascomycota</taxon>
        <taxon>Saccharomycotina</taxon>
        <taxon>Lipomycetes</taxon>
        <taxon>Lipomycetales</taxon>
        <taxon>Lipomycetaceae</taxon>
        <taxon>Lipomyces</taxon>
    </lineage>
</organism>
<gene>
    <name evidence="9" type="ORF">POJ06DRAFT_5538</name>
</gene>
<evidence type="ECO:0000256" key="4">
    <source>
        <dbReference type="ARBA" id="ARBA00022989"/>
    </source>
</evidence>
<feature type="region of interest" description="Disordered" evidence="6">
    <location>
        <begin position="1"/>
        <end position="51"/>
    </location>
</feature>
<comment type="similarity">
    <text evidence="2">Belongs to the major facilitator superfamily. TCR/Tet family.</text>
</comment>
<dbReference type="Gene3D" id="1.20.1720.10">
    <property type="entry name" value="Multidrug resistance protein D"/>
    <property type="match status" value="1"/>
</dbReference>
<protein>
    <submittedName>
        <fullName evidence="9">Major facilitator superfamily domain, general substrate transporter</fullName>
    </submittedName>
</protein>
<dbReference type="Gene3D" id="1.20.1250.20">
    <property type="entry name" value="MFS general substrate transporter like domains"/>
    <property type="match status" value="1"/>
</dbReference>
<feature type="transmembrane region" description="Helical" evidence="7">
    <location>
        <begin position="424"/>
        <end position="445"/>
    </location>
</feature>
<reference evidence="9" key="1">
    <citation type="submission" date="2023-03" db="EMBL/GenBank/DDBJ databases">
        <title>Near-Complete genome sequence of Lipomyces tetrasporous NRRL Y-64009, an oleaginous yeast capable of growing on lignocellulosic hydrolysates.</title>
        <authorList>
            <consortium name="Lawrence Berkeley National Laboratory"/>
            <person name="Jagtap S.S."/>
            <person name="Liu J.-J."/>
            <person name="Walukiewicz H.E."/>
            <person name="Pangilinan J."/>
            <person name="Lipzen A."/>
            <person name="Ahrendt S."/>
            <person name="Koriabine M."/>
            <person name="Cobaugh K."/>
            <person name="Salamov A."/>
            <person name="Yoshinaga Y."/>
            <person name="Ng V."/>
            <person name="Daum C."/>
            <person name="Grigoriev I.V."/>
            <person name="Slininger P.J."/>
            <person name="Dien B.S."/>
            <person name="Jin Y.-S."/>
            <person name="Rao C.V."/>
        </authorList>
    </citation>
    <scope>NUCLEOTIDE SEQUENCE</scope>
    <source>
        <strain evidence="9">NRRL Y-64009</strain>
    </source>
</reference>
<accession>A0AAD7QY80</accession>
<dbReference type="InterPro" id="IPR011701">
    <property type="entry name" value="MFS"/>
</dbReference>
<evidence type="ECO:0000256" key="7">
    <source>
        <dbReference type="SAM" id="Phobius"/>
    </source>
</evidence>
<feature type="transmembrane region" description="Helical" evidence="7">
    <location>
        <begin position="334"/>
        <end position="355"/>
    </location>
</feature>
<evidence type="ECO:0000256" key="5">
    <source>
        <dbReference type="ARBA" id="ARBA00023136"/>
    </source>
</evidence>
<keyword evidence="3 7" id="KW-0812">Transmembrane</keyword>
<feature type="transmembrane region" description="Helical" evidence="7">
    <location>
        <begin position="293"/>
        <end position="313"/>
    </location>
</feature>
<proteinExistence type="inferred from homology"/>
<comment type="caution">
    <text evidence="9">The sequence shown here is derived from an EMBL/GenBank/DDBJ whole genome shotgun (WGS) entry which is preliminary data.</text>
</comment>
<keyword evidence="10" id="KW-1185">Reference proteome</keyword>
<feature type="transmembrane region" description="Helical" evidence="7">
    <location>
        <begin position="457"/>
        <end position="476"/>
    </location>
</feature>
<evidence type="ECO:0000256" key="3">
    <source>
        <dbReference type="ARBA" id="ARBA00022692"/>
    </source>
</evidence>
<dbReference type="GeneID" id="80886369"/>
<evidence type="ECO:0000256" key="2">
    <source>
        <dbReference type="ARBA" id="ARBA00007520"/>
    </source>
</evidence>
<dbReference type="FunFam" id="1.20.1250.20:FF:000196">
    <property type="entry name" value="MFS toxin efflux pump (AflT)"/>
    <property type="match status" value="1"/>
</dbReference>
<dbReference type="SUPFAM" id="SSF103473">
    <property type="entry name" value="MFS general substrate transporter"/>
    <property type="match status" value="1"/>
</dbReference>
<dbReference type="RefSeq" id="XP_056047089.1">
    <property type="nucleotide sequence ID" value="XM_056191203.1"/>
</dbReference>
<feature type="domain" description="Major facilitator superfamily (MFS) profile" evidence="8">
    <location>
        <begin position="66"/>
        <end position="564"/>
    </location>
</feature>
<feature type="transmembrane region" description="Helical" evidence="7">
    <location>
        <begin position="391"/>
        <end position="412"/>
    </location>
</feature>
<feature type="transmembrane region" description="Helical" evidence="7">
    <location>
        <begin position="189"/>
        <end position="209"/>
    </location>
</feature>
<feature type="transmembrane region" description="Helical" evidence="7">
    <location>
        <begin position="260"/>
        <end position="281"/>
    </location>
</feature>
<dbReference type="PROSITE" id="PS50850">
    <property type="entry name" value="MFS"/>
    <property type="match status" value="1"/>
</dbReference>
<keyword evidence="4 7" id="KW-1133">Transmembrane helix</keyword>
<feature type="transmembrane region" description="Helical" evidence="7">
    <location>
        <begin position="131"/>
        <end position="150"/>
    </location>
</feature>
<feature type="transmembrane region" description="Helical" evidence="7">
    <location>
        <begin position="367"/>
        <end position="384"/>
    </location>
</feature>
<dbReference type="InterPro" id="IPR020846">
    <property type="entry name" value="MFS_dom"/>
</dbReference>
<sequence>MAAEAPPSPTRPEPAELEANHDEKELSAPSSNDLKPEPNDDPEPAPPAPLPAQEYEWVTGWKLFMIMTAVTLVALLMLLDTSIVVTAIPRITSQFHSLADVGWYGSAYQLACAALQPLTGRIYMNLDAKRTFMGFFFVFEVGSLICAVSTSSKMLIVGRAIAGMGTSGILNGAFTIISGCVPMSRRPTILGLVMGVSQVGLAAGPLIGGALTEYTTWRWCFYINIPIGGLVAILLAFVRIPEQIPMAKFTSAIRTLPPKLDLIGFALFAPAAIELLLALQYGGNQFTWHSSQVIGLFCGAGVTFIAFLAWDYYKGDAAMIPFSMIRRKIVWSSSLAYGLLMGQIFCASYYLPIYFQGVKGASPTMSGVYVLPSILAHLFVALVSGKIVERVGYYLPIIVVSAAGMAIANGLLSTLAPHTSTGKWIGYQIILGAARGLGLQVPIIAVQNVLPPPQIPVATALVMFSQTFAGALFLSFSDTIFTNSLSTLVPQYAPNVDPQTIINAGATGFRSDLSGSDLANVVIAYAKSVDRVFYLTTGMACGCFFFSWAMGWKDIRKKNTVSKA</sequence>
<dbReference type="Pfam" id="PF07690">
    <property type="entry name" value="MFS_1"/>
    <property type="match status" value="1"/>
</dbReference>
<dbReference type="CDD" id="cd17502">
    <property type="entry name" value="MFS_Azr1_MDR_like"/>
    <property type="match status" value="1"/>
</dbReference>
<feature type="transmembrane region" description="Helical" evidence="7">
    <location>
        <begin position="63"/>
        <end position="88"/>
    </location>
</feature>
<evidence type="ECO:0000259" key="8">
    <source>
        <dbReference type="PROSITE" id="PS50850"/>
    </source>
</evidence>
<dbReference type="PANTHER" id="PTHR23501:SF193">
    <property type="entry name" value="MULTIDRUG TRANSPORTER, PUTATIVE (AFU_ORTHOLOGUE AFUA_8G00940)-RELATED"/>
    <property type="match status" value="1"/>
</dbReference>
<feature type="transmembrane region" description="Helical" evidence="7">
    <location>
        <begin position="156"/>
        <end position="177"/>
    </location>
</feature>
<evidence type="ECO:0000313" key="10">
    <source>
        <dbReference type="Proteomes" id="UP001217417"/>
    </source>
</evidence>
<dbReference type="Proteomes" id="UP001217417">
    <property type="component" value="Unassembled WGS sequence"/>
</dbReference>
<dbReference type="EMBL" id="JARPMG010000001">
    <property type="protein sequence ID" value="KAJ8103639.1"/>
    <property type="molecule type" value="Genomic_DNA"/>
</dbReference>